<dbReference type="PANTHER" id="PTHR45615">
    <property type="entry name" value="MYOSIN HEAVY CHAIN, NON-MUSCLE"/>
    <property type="match status" value="1"/>
</dbReference>
<evidence type="ECO:0000256" key="1">
    <source>
        <dbReference type="SAM" id="Coils"/>
    </source>
</evidence>
<keyword evidence="4" id="KW-1185">Reference proteome</keyword>
<feature type="region of interest" description="Disordered" evidence="2">
    <location>
        <begin position="849"/>
        <end position="898"/>
    </location>
</feature>
<proteinExistence type="predicted"/>
<feature type="region of interest" description="Disordered" evidence="2">
    <location>
        <begin position="748"/>
        <end position="790"/>
    </location>
</feature>
<feature type="region of interest" description="Disordered" evidence="2">
    <location>
        <begin position="481"/>
        <end position="524"/>
    </location>
</feature>
<gene>
    <name evidence="3" type="ORF">NESM_000768200</name>
</gene>
<feature type="region of interest" description="Disordered" evidence="2">
    <location>
        <begin position="1075"/>
        <end position="1258"/>
    </location>
</feature>
<feature type="region of interest" description="Disordered" evidence="2">
    <location>
        <begin position="83"/>
        <end position="163"/>
    </location>
</feature>
<sequence>MKQINVETATREQLVDFIRRMHPQLLREQERVRELESQIRGLQAFVHEKNAEIRELRQQSDRLTEKSASDEETIGALIRQMEEMRSEQAPASGTASLGGAAGAERGRAVEHGNGKPHSSDGATGGDTALETLRLTDAVGGGEAGRRHARTPPPHRDSTEGALAQLKSQHAAAVATIAGKTEEIITLESKVGELTEVNAFYSAIVLQHDQEEKVRLSQALAYQVGHSDDDIASLRQEVDRLQLQISTAEGHGEALQRIIKAVEVEKAALREENQLLKRESVLLEAEMEEMTREHARARSSLAAAAAAAVAPARQSTSPERPTVLAADAPPHHGVGWSSPSRGPPQASDASSPQLDRRVSSLPTGSTTRVSPLARDGRLGVVGGGSVVSSEAASMAAARSQSRFTFRSLRPMRVRNPDAQEKELLDRIRLYEEQFAQMEAFEADRQRSFDEMERNRAELFVSMNGQLEKQRREIHKLRKLHDEASLNSSATARPSRTHSVISVAAREEDDVRGRSRRRGSHSPVERCLTAVPTSSQSLPINDSTDVLDGAEWVNEREGAIPRDGPRPQPTFTASSVCYGLLHETVWLEREARLRIREEALEDELRLMGSMLAGIVRLWAELQESREAEFVDRSSQLVRDVGALQARVVDLEAQLVSVEKEKGAASASGEASVPPASSPGLWEGKIAATALIALEAYNSVLVHHAELLESCQRGTLDGEGVPTAEGSYTDPDLSRDLERVRSALGAARLASQPWPTPCHAEAVDRGDVSTALGRGRGSREASRTDTAAAEDEHAEVEVVIAAEPVGSAATASQLLPQPACLEGSLASSHSDNSEEEADAVRTHGAAVLADATETTSCGPTSVFSQEPAAAHAGRSATGSVDDGAHEGSGSENTGPGGVPTQHVDAEHALLPLPQTASDDGVAPAPDDMAVDDEEAAGSTLVASDGDDTTAADSVRTSPARAEKTAPVIRSATPSSPAESVESVSQGEQEAPSSVGGGQSAASTSLAVSRASICGSEEGEGEVEARAQDAGPVGEESAAARDGASLSDTAELEVSGGEEAEFLAELEREMAKGGVETLAEAREDGDGTSVASGDAGTDGDCGEACVMEVGKGQGGDTDAAAGGAVSTASVSLSSSGTAGGRLSSHAAPAEAVEELDSVIEGELDETPPSTKPSEGETDRRSAASSHSPPNGATADEPLSSSSSVSFHETLCSSSSVSYHETHSHTVEGEPGERCAGPCEAPASWVASPTPPIPLTTLGQGPGPVSLDALFGAAEVAAHLPPPTRHSGGGQTALPASPAPWTASSLSDPHTSTSFGAFGAAAPRPTTSPNSVFVAHQPQTPPRSYFSLSPTGGPRSQPPSGGKGPHLRASSSSSSSDFEAGFDPFA</sequence>
<evidence type="ECO:0000313" key="3">
    <source>
        <dbReference type="EMBL" id="KAK7198118.1"/>
    </source>
</evidence>
<feature type="region of interest" description="Disordered" evidence="2">
    <location>
        <begin position="1273"/>
        <end position="1381"/>
    </location>
</feature>
<organism evidence="3 4">
    <name type="scientific">Novymonas esmeraldas</name>
    <dbReference type="NCBI Taxonomy" id="1808958"/>
    <lineage>
        <taxon>Eukaryota</taxon>
        <taxon>Discoba</taxon>
        <taxon>Euglenozoa</taxon>
        <taxon>Kinetoplastea</taxon>
        <taxon>Metakinetoplastina</taxon>
        <taxon>Trypanosomatida</taxon>
        <taxon>Trypanosomatidae</taxon>
        <taxon>Novymonas</taxon>
    </lineage>
</organism>
<dbReference type="Proteomes" id="UP001430356">
    <property type="component" value="Unassembled WGS sequence"/>
</dbReference>
<evidence type="ECO:0000256" key="2">
    <source>
        <dbReference type="SAM" id="MobiDB-lite"/>
    </source>
</evidence>
<reference evidence="3 4" key="1">
    <citation type="journal article" date="2021" name="MBio">
        <title>A New Model Trypanosomatid, Novymonas esmeraldas: Genomic Perception of Its 'Candidatus Pandoraea novymonadis' Endosymbiont.</title>
        <authorList>
            <person name="Zakharova A."/>
            <person name="Saura A."/>
            <person name="Butenko A."/>
            <person name="Podesvova L."/>
            <person name="Warmusova S."/>
            <person name="Kostygov A.Y."/>
            <person name="Nenarokova A."/>
            <person name="Lukes J."/>
            <person name="Opperdoes F.R."/>
            <person name="Yurchenko V."/>
        </authorList>
    </citation>
    <scope>NUCLEOTIDE SEQUENCE [LARGE SCALE GENOMIC DNA]</scope>
    <source>
        <strain evidence="3 4">E262AT.01</strain>
    </source>
</reference>
<feature type="compositionally biased region" description="Low complexity" evidence="2">
    <location>
        <begin position="1112"/>
        <end position="1132"/>
    </location>
</feature>
<dbReference type="EMBL" id="JAECZO010000133">
    <property type="protein sequence ID" value="KAK7198118.1"/>
    <property type="molecule type" value="Genomic_DNA"/>
</dbReference>
<feature type="compositionally biased region" description="Polar residues" evidence="2">
    <location>
        <begin position="359"/>
        <end position="368"/>
    </location>
</feature>
<feature type="compositionally biased region" description="Low complexity" evidence="2">
    <location>
        <begin position="967"/>
        <end position="986"/>
    </location>
</feature>
<accession>A0AAW0EVF7</accession>
<feature type="region of interest" description="Disordered" evidence="2">
    <location>
        <begin position="936"/>
        <end position="1056"/>
    </location>
</feature>
<protein>
    <submittedName>
        <fullName evidence="3">Uncharacterized protein</fullName>
    </submittedName>
</protein>
<feature type="compositionally biased region" description="Polar residues" evidence="2">
    <location>
        <begin position="849"/>
        <end position="861"/>
    </location>
</feature>
<feature type="compositionally biased region" description="Basic and acidic residues" evidence="2">
    <location>
        <begin position="1215"/>
        <end position="1228"/>
    </location>
</feature>
<feature type="coiled-coil region" evidence="1">
    <location>
        <begin position="230"/>
        <end position="292"/>
    </location>
</feature>
<feature type="compositionally biased region" description="Polar residues" evidence="2">
    <location>
        <begin position="1297"/>
        <end position="1310"/>
    </location>
</feature>
<name>A0AAW0EVF7_9TRYP</name>
<feature type="coiled-coil region" evidence="1">
    <location>
        <begin position="25"/>
        <end position="73"/>
    </location>
</feature>
<comment type="caution">
    <text evidence="3">The sequence shown here is derived from an EMBL/GenBank/DDBJ whole genome shotgun (WGS) entry which is preliminary data.</text>
</comment>
<feature type="compositionally biased region" description="Polar residues" evidence="2">
    <location>
        <begin position="483"/>
        <end position="498"/>
    </location>
</feature>
<keyword evidence="1" id="KW-0175">Coiled coil</keyword>
<feature type="compositionally biased region" description="Acidic residues" evidence="2">
    <location>
        <begin position="1147"/>
        <end position="1161"/>
    </location>
</feature>
<feature type="region of interest" description="Disordered" evidence="2">
    <location>
        <begin position="308"/>
        <end position="378"/>
    </location>
</feature>
<feature type="compositionally biased region" description="Low complexity" evidence="2">
    <location>
        <begin position="89"/>
        <end position="98"/>
    </location>
</feature>
<evidence type="ECO:0000313" key="4">
    <source>
        <dbReference type="Proteomes" id="UP001430356"/>
    </source>
</evidence>
<feature type="compositionally biased region" description="Basic and acidic residues" evidence="2">
    <location>
        <begin position="104"/>
        <end position="113"/>
    </location>
</feature>
<dbReference type="PANTHER" id="PTHR45615:SF80">
    <property type="entry name" value="GRIP DOMAIN-CONTAINING PROTEIN"/>
    <property type="match status" value="1"/>
</dbReference>